<name>A0A6P6RWS5_9EIME</name>
<evidence type="ECO:0000313" key="3">
    <source>
        <dbReference type="RefSeq" id="XP_026191595.1"/>
    </source>
</evidence>
<proteinExistence type="predicted"/>
<reference evidence="3" key="1">
    <citation type="submission" date="2025-08" db="UniProtKB">
        <authorList>
            <consortium name="RefSeq"/>
        </authorList>
    </citation>
    <scope>IDENTIFICATION</scope>
</reference>
<dbReference type="GeneID" id="113146944"/>
<dbReference type="Proteomes" id="UP000515125">
    <property type="component" value="Unplaced"/>
</dbReference>
<keyword evidence="2" id="KW-1185">Reference proteome</keyword>
<protein>
    <submittedName>
        <fullName evidence="3">Uncharacterized protein LOC113146944</fullName>
    </submittedName>
</protein>
<sequence length="173" mass="20035">MSLLQHWRGLKAAWAALPFTNKLIYGSFVFNGSLIMFLLLQESRSSRRSSQLWQEHMQQADKETNGWRCYELAKLLREQCHDETLLLLHLQDKSAAAVAAEQKGEAACATGRGEGEDKFCRRVLQGLKECKERLYEEIGDRIPPAMQPLPPVDNRPRWLVDPQWLQQQQQQQM</sequence>
<keyword evidence="1" id="KW-1133">Transmembrane helix</keyword>
<evidence type="ECO:0000313" key="2">
    <source>
        <dbReference type="Proteomes" id="UP000515125"/>
    </source>
</evidence>
<keyword evidence="1" id="KW-0812">Transmembrane</keyword>
<dbReference type="AlphaFoldDB" id="A0A6P6RWS5"/>
<organism evidence="2 3">
    <name type="scientific">Cyclospora cayetanensis</name>
    <dbReference type="NCBI Taxonomy" id="88456"/>
    <lineage>
        <taxon>Eukaryota</taxon>
        <taxon>Sar</taxon>
        <taxon>Alveolata</taxon>
        <taxon>Apicomplexa</taxon>
        <taxon>Conoidasida</taxon>
        <taxon>Coccidia</taxon>
        <taxon>Eucoccidiorida</taxon>
        <taxon>Eimeriorina</taxon>
        <taxon>Eimeriidae</taxon>
        <taxon>Cyclospora</taxon>
    </lineage>
</organism>
<gene>
    <name evidence="3" type="primary">LOC113146944</name>
</gene>
<keyword evidence="1" id="KW-0472">Membrane</keyword>
<accession>A0A6P6RWS5</accession>
<feature type="transmembrane region" description="Helical" evidence="1">
    <location>
        <begin position="23"/>
        <end position="40"/>
    </location>
</feature>
<dbReference type="RefSeq" id="XP_026191595.1">
    <property type="nucleotide sequence ID" value="XM_026335810.1"/>
</dbReference>
<dbReference type="OrthoDB" id="368364at2759"/>
<evidence type="ECO:0000256" key="1">
    <source>
        <dbReference type="SAM" id="Phobius"/>
    </source>
</evidence>